<dbReference type="EMBL" id="JAROAS010000071">
    <property type="protein sequence ID" value="MED4130565.1"/>
    <property type="molecule type" value="Genomic_DNA"/>
</dbReference>
<accession>A0ABU6NR27</accession>
<feature type="transmembrane region" description="Helical" evidence="1">
    <location>
        <begin position="20"/>
        <end position="41"/>
    </location>
</feature>
<feature type="transmembrane region" description="Helical" evidence="1">
    <location>
        <begin position="188"/>
        <end position="210"/>
    </location>
</feature>
<dbReference type="RefSeq" id="WP_328239119.1">
    <property type="nucleotide sequence ID" value="NZ_JAROAS010000071.1"/>
</dbReference>
<dbReference type="Pfam" id="PF03929">
    <property type="entry name" value="PepSY_TM"/>
    <property type="match status" value="1"/>
</dbReference>
<sequence>MKKKQQSSSFYQMIWRWHFYAGVIVAPFLFILAFSGGIYLFKPQIEGFLYSEYTTIEEKETDYLPYSAQAESLHMSYPDATISSVKISDQTEATEFLVDNNGVGSSIFVNPYSGDITGIVNNEEKVTEIVKRLHSELWIAGTIGNRMVELAACWGIILLITGLYIWWPRSKKAIWGTFLPRLNKKGRVFWRDLHAVPAFWLSGSVFILIATGLPWTGVLGPTIQSMATAPEYAYSFSDKPKSITLTEDIVDEVPWANQALPVPSSHQHHYLPLSIDEAIDLFEGKEIQKPYTVSMPQGELVVYTASHMNQPKDLATLHMDQYSGVLLTDVRYDDFSFGAKLVESGIALHEGRLFGWFNQFLGLLTCMGLMGIIGTSYVIWRKRAPKGSVGAPKRSKDKKTTWIVFSIMFGFGVLMPLVGFSLIVLLLFDFIIRPIVQKKKHSNRTRYSA</sequence>
<feature type="transmembrane region" description="Helical" evidence="1">
    <location>
        <begin position="360"/>
        <end position="380"/>
    </location>
</feature>
<proteinExistence type="predicted"/>
<reference evidence="2 3" key="1">
    <citation type="submission" date="2023-03" db="EMBL/GenBank/DDBJ databases">
        <title>Bacillus Genome Sequencing.</title>
        <authorList>
            <person name="Dunlap C."/>
        </authorList>
    </citation>
    <scope>NUCLEOTIDE SEQUENCE [LARGE SCALE GENOMIC DNA]</scope>
    <source>
        <strain evidence="2 3">B-4107</strain>
    </source>
</reference>
<dbReference type="PANTHER" id="PTHR34219">
    <property type="entry name" value="IRON-REGULATED INNER MEMBRANE PROTEIN-RELATED"/>
    <property type="match status" value="1"/>
</dbReference>
<protein>
    <submittedName>
        <fullName evidence="2">PepSY domain-containing protein</fullName>
    </submittedName>
</protein>
<keyword evidence="3" id="KW-1185">Reference proteome</keyword>
<dbReference type="Proteomes" id="UP001341820">
    <property type="component" value="Unassembled WGS sequence"/>
</dbReference>
<evidence type="ECO:0000313" key="3">
    <source>
        <dbReference type="Proteomes" id="UP001341820"/>
    </source>
</evidence>
<gene>
    <name evidence="2" type="ORF">P5F74_20860</name>
</gene>
<dbReference type="PANTHER" id="PTHR34219:SF1">
    <property type="entry name" value="PEPSY DOMAIN-CONTAINING PROTEIN"/>
    <property type="match status" value="1"/>
</dbReference>
<keyword evidence="1" id="KW-0812">Transmembrane</keyword>
<evidence type="ECO:0000256" key="1">
    <source>
        <dbReference type="SAM" id="Phobius"/>
    </source>
</evidence>
<name>A0ABU6NR27_9BACI</name>
<feature type="transmembrane region" description="Helical" evidence="1">
    <location>
        <begin position="147"/>
        <end position="167"/>
    </location>
</feature>
<organism evidence="2 3">
    <name type="scientific">Shouchella miscanthi</name>
    <dbReference type="NCBI Taxonomy" id="2598861"/>
    <lineage>
        <taxon>Bacteria</taxon>
        <taxon>Bacillati</taxon>
        <taxon>Bacillota</taxon>
        <taxon>Bacilli</taxon>
        <taxon>Bacillales</taxon>
        <taxon>Bacillaceae</taxon>
        <taxon>Shouchella</taxon>
    </lineage>
</organism>
<keyword evidence="1" id="KW-0472">Membrane</keyword>
<feature type="transmembrane region" description="Helical" evidence="1">
    <location>
        <begin position="401"/>
        <end position="428"/>
    </location>
</feature>
<keyword evidence="1" id="KW-1133">Transmembrane helix</keyword>
<dbReference type="InterPro" id="IPR005625">
    <property type="entry name" value="PepSY-ass_TM"/>
</dbReference>
<comment type="caution">
    <text evidence="2">The sequence shown here is derived from an EMBL/GenBank/DDBJ whole genome shotgun (WGS) entry which is preliminary data.</text>
</comment>
<evidence type="ECO:0000313" key="2">
    <source>
        <dbReference type="EMBL" id="MED4130565.1"/>
    </source>
</evidence>